<dbReference type="GO" id="GO:0000209">
    <property type="term" value="P:protein polyubiquitination"/>
    <property type="evidence" value="ECO:0007669"/>
    <property type="project" value="UniProtKB-ARBA"/>
</dbReference>
<evidence type="ECO:0000256" key="8">
    <source>
        <dbReference type="ARBA" id="ARBA00022833"/>
    </source>
</evidence>
<dbReference type="EC" id="2.3.2.27" evidence="3"/>
<comment type="catalytic activity">
    <reaction evidence="1">
        <text>S-ubiquitinyl-[E2 ubiquitin-conjugating enzyme]-L-cysteine + [acceptor protein]-L-lysine = [E2 ubiquitin-conjugating enzyme]-L-cysteine + N(6)-ubiquitinyl-[acceptor protein]-L-lysine.</text>
        <dbReference type="EC" id="2.3.2.27"/>
    </reaction>
</comment>
<comment type="pathway">
    <text evidence="2">Protein modification; protein ubiquitination.</text>
</comment>
<reference evidence="13" key="1">
    <citation type="submission" date="2025-08" db="UniProtKB">
        <authorList>
            <consortium name="RefSeq"/>
        </authorList>
    </citation>
    <scope>IDENTIFICATION</scope>
    <source>
        <tissue evidence="13">Gonads</tissue>
    </source>
</reference>
<dbReference type="GO" id="GO:0061630">
    <property type="term" value="F:ubiquitin protein ligase activity"/>
    <property type="evidence" value="ECO:0007669"/>
    <property type="project" value="UniProtKB-EC"/>
</dbReference>
<dbReference type="Pfam" id="PF13639">
    <property type="entry name" value="zf-RING_2"/>
    <property type="match status" value="1"/>
</dbReference>
<evidence type="ECO:0000256" key="7">
    <source>
        <dbReference type="ARBA" id="ARBA00022786"/>
    </source>
</evidence>
<dbReference type="AlphaFoldDB" id="A0A6J2Y1T1"/>
<name>A0A6J2Y1T1_SITOR</name>
<dbReference type="SMART" id="SM00184">
    <property type="entry name" value="RING"/>
    <property type="match status" value="1"/>
</dbReference>
<feature type="region of interest" description="Disordered" evidence="10">
    <location>
        <begin position="307"/>
        <end position="336"/>
    </location>
</feature>
<dbReference type="Proteomes" id="UP000504635">
    <property type="component" value="Unplaced"/>
</dbReference>
<dbReference type="InterPro" id="IPR001841">
    <property type="entry name" value="Znf_RING"/>
</dbReference>
<evidence type="ECO:0000259" key="11">
    <source>
        <dbReference type="PROSITE" id="PS50089"/>
    </source>
</evidence>
<evidence type="ECO:0000256" key="3">
    <source>
        <dbReference type="ARBA" id="ARBA00012483"/>
    </source>
</evidence>
<dbReference type="OrthoDB" id="8062037at2759"/>
<keyword evidence="4" id="KW-0808">Transferase</keyword>
<dbReference type="Gene3D" id="3.30.40.10">
    <property type="entry name" value="Zinc/RING finger domain, C3HC4 (zinc finger)"/>
    <property type="match status" value="1"/>
</dbReference>
<feature type="domain" description="RING-type" evidence="11">
    <location>
        <begin position="223"/>
        <end position="264"/>
    </location>
</feature>
<keyword evidence="7" id="KW-0833">Ubl conjugation pathway</keyword>
<keyword evidence="6 9" id="KW-0863">Zinc-finger</keyword>
<dbReference type="InParanoid" id="A0A6J2Y1T1"/>
<dbReference type="GeneID" id="115882773"/>
<keyword evidence="8" id="KW-0862">Zinc</keyword>
<dbReference type="PANTHER" id="PTHR45931">
    <property type="entry name" value="SI:CH211-59O9.10"/>
    <property type="match status" value="1"/>
</dbReference>
<organism evidence="12 13">
    <name type="scientific">Sitophilus oryzae</name>
    <name type="common">Rice weevil</name>
    <name type="synonym">Curculio oryzae</name>
    <dbReference type="NCBI Taxonomy" id="7048"/>
    <lineage>
        <taxon>Eukaryota</taxon>
        <taxon>Metazoa</taxon>
        <taxon>Ecdysozoa</taxon>
        <taxon>Arthropoda</taxon>
        <taxon>Hexapoda</taxon>
        <taxon>Insecta</taxon>
        <taxon>Pterygota</taxon>
        <taxon>Neoptera</taxon>
        <taxon>Endopterygota</taxon>
        <taxon>Coleoptera</taxon>
        <taxon>Polyphaga</taxon>
        <taxon>Cucujiformia</taxon>
        <taxon>Curculionidae</taxon>
        <taxon>Dryophthorinae</taxon>
        <taxon>Sitophilus</taxon>
    </lineage>
</organism>
<dbReference type="GO" id="GO:0008270">
    <property type="term" value="F:zinc ion binding"/>
    <property type="evidence" value="ECO:0007669"/>
    <property type="project" value="UniProtKB-KW"/>
</dbReference>
<dbReference type="GO" id="GO:0006511">
    <property type="term" value="P:ubiquitin-dependent protein catabolic process"/>
    <property type="evidence" value="ECO:0007669"/>
    <property type="project" value="TreeGrafter"/>
</dbReference>
<accession>A0A6J2Y1T1</accession>
<evidence type="ECO:0000256" key="10">
    <source>
        <dbReference type="SAM" id="MobiDB-lite"/>
    </source>
</evidence>
<protein>
    <recommendedName>
        <fullName evidence="3">RING-type E3 ubiquitin transferase</fullName>
        <ecNumber evidence="3">2.3.2.27</ecNumber>
    </recommendedName>
</protein>
<keyword evidence="12" id="KW-1185">Reference proteome</keyword>
<dbReference type="CDD" id="cd16667">
    <property type="entry name" value="RING-H2_RNF126-like"/>
    <property type="match status" value="1"/>
</dbReference>
<sequence>MEIGKLSSLSLLSKTPIFRKNFKFFKDLNFLINVMAEAAVEERPLARFYCHMCDVEFQSVASNCICPHCADGFIEELQDTDDQQSRARDFSSNSTWDDEDMEELLLADRLMDNRTENGGPSEGRGSFHPLSANLRHSLPIEHLVHDFIINLGVGVNWGGQGNVQFFLGNPGDYAWGREGLDAIVTQLLNQMDSTGPPPLSKAVIDALQVVEVTDEQVGQNMQCSVCWEHFQLKEQVRQLPCTHIYHENCIRPWLELHGTCPICRQNLGGDGEGSSQNEFNQAREDIANIDARGQVASVQNVLRSLFGSPSAAPSSSNQMDQSGSSSSRTQNGDSTM</sequence>
<dbReference type="PANTHER" id="PTHR45931:SF3">
    <property type="entry name" value="RING ZINC FINGER-CONTAINING PROTEIN"/>
    <property type="match status" value="1"/>
</dbReference>
<dbReference type="PROSITE" id="PS50089">
    <property type="entry name" value="ZF_RING_2"/>
    <property type="match status" value="1"/>
</dbReference>
<evidence type="ECO:0000256" key="4">
    <source>
        <dbReference type="ARBA" id="ARBA00022679"/>
    </source>
</evidence>
<dbReference type="KEGG" id="soy:115882773"/>
<dbReference type="FunCoup" id="A0A6J2Y1T1">
    <property type="interactions" value="142"/>
</dbReference>
<evidence type="ECO:0000256" key="2">
    <source>
        <dbReference type="ARBA" id="ARBA00004906"/>
    </source>
</evidence>
<dbReference type="InterPro" id="IPR051834">
    <property type="entry name" value="RING_finger_E3_ligase"/>
</dbReference>
<feature type="compositionally biased region" description="Low complexity" evidence="10">
    <location>
        <begin position="314"/>
        <end position="336"/>
    </location>
</feature>
<evidence type="ECO:0000313" key="12">
    <source>
        <dbReference type="Proteomes" id="UP000504635"/>
    </source>
</evidence>
<dbReference type="SUPFAM" id="SSF57850">
    <property type="entry name" value="RING/U-box"/>
    <property type="match status" value="1"/>
</dbReference>
<evidence type="ECO:0000256" key="6">
    <source>
        <dbReference type="ARBA" id="ARBA00022771"/>
    </source>
</evidence>
<dbReference type="RefSeq" id="XP_030756874.1">
    <property type="nucleotide sequence ID" value="XM_030901014.1"/>
</dbReference>
<dbReference type="GO" id="GO:0005634">
    <property type="term" value="C:nucleus"/>
    <property type="evidence" value="ECO:0007669"/>
    <property type="project" value="TreeGrafter"/>
</dbReference>
<proteinExistence type="predicted"/>
<evidence type="ECO:0000256" key="5">
    <source>
        <dbReference type="ARBA" id="ARBA00022723"/>
    </source>
</evidence>
<dbReference type="InterPro" id="IPR013083">
    <property type="entry name" value="Znf_RING/FYVE/PHD"/>
</dbReference>
<evidence type="ECO:0000256" key="9">
    <source>
        <dbReference type="PROSITE-ProRule" id="PRU00175"/>
    </source>
</evidence>
<evidence type="ECO:0000313" key="13">
    <source>
        <dbReference type="RefSeq" id="XP_030756874.1"/>
    </source>
</evidence>
<evidence type="ECO:0000256" key="1">
    <source>
        <dbReference type="ARBA" id="ARBA00000900"/>
    </source>
</evidence>
<dbReference type="FunFam" id="3.30.40.10:FF:000069">
    <property type="entry name" value="E3 ubiquitin-protein ligase RNF115"/>
    <property type="match status" value="1"/>
</dbReference>
<gene>
    <name evidence="13" type="primary">LOC115882773</name>
</gene>
<keyword evidence="5" id="KW-0479">Metal-binding</keyword>